<dbReference type="Proteomes" id="UP000248827">
    <property type="component" value="Unassembled WGS sequence"/>
</dbReference>
<reference evidence="1 2" key="1">
    <citation type="submission" date="2018-06" db="EMBL/GenBank/DDBJ databases">
        <title>Freshwater and sediment microbial communities from various areas in North America, analyzing microbe dynamics in response to fracking.</title>
        <authorList>
            <person name="Lamendella R."/>
        </authorList>
    </citation>
    <scope>NUCLEOTIDE SEQUENCE [LARGE SCALE GENOMIC DNA]</scope>
    <source>
        <strain evidence="1 2">NG-13</strain>
    </source>
</reference>
<dbReference type="EMBL" id="QLLI01000021">
    <property type="protein sequence ID" value="RAI85653.1"/>
    <property type="molecule type" value="Genomic_DNA"/>
</dbReference>
<dbReference type="Gene3D" id="4.10.280.10">
    <property type="entry name" value="Helix-loop-helix DNA-binding domain"/>
    <property type="match status" value="1"/>
</dbReference>
<dbReference type="InterPro" id="IPR037208">
    <property type="entry name" value="Spo0E-like_sf"/>
</dbReference>
<accession>A0ABX9BC71</accession>
<keyword evidence="2" id="KW-1185">Reference proteome</keyword>
<dbReference type="InterPro" id="IPR018540">
    <property type="entry name" value="Spo0E-like"/>
</dbReference>
<proteinExistence type="predicted"/>
<dbReference type="Pfam" id="PF09388">
    <property type="entry name" value="SpoOE-like"/>
    <property type="match status" value="1"/>
</dbReference>
<dbReference type="InterPro" id="IPR036638">
    <property type="entry name" value="HLH_DNA-bd_sf"/>
</dbReference>
<comment type="caution">
    <text evidence="1">The sequence shown here is derived from an EMBL/GenBank/DDBJ whole genome shotgun (WGS) entry which is preliminary data.</text>
</comment>
<sequence>MSTNPTIKEKIEQERYVLNKLVSIHGIEHSLVISQSELLDELINQHNNDTKTSSS</sequence>
<evidence type="ECO:0000313" key="1">
    <source>
        <dbReference type="EMBL" id="RAI85653.1"/>
    </source>
</evidence>
<name>A0ABX9BC71_9BACL</name>
<dbReference type="RefSeq" id="WP_090999909.1">
    <property type="nucleotide sequence ID" value="NZ_QLLI01000021.1"/>
</dbReference>
<gene>
    <name evidence="1" type="ORF">DET54_1218</name>
</gene>
<protein>
    <submittedName>
        <fullName evidence="1">Spo0E like sporulation regulatory protein</fullName>
    </submittedName>
</protein>
<evidence type="ECO:0000313" key="2">
    <source>
        <dbReference type="Proteomes" id="UP000248827"/>
    </source>
</evidence>
<organism evidence="1 2">
    <name type="scientific">Paenibacillus pabuli</name>
    <dbReference type="NCBI Taxonomy" id="1472"/>
    <lineage>
        <taxon>Bacteria</taxon>
        <taxon>Bacillati</taxon>
        <taxon>Bacillota</taxon>
        <taxon>Bacilli</taxon>
        <taxon>Bacillales</taxon>
        <taxon>Paenibacillaceae</taxon>
        <taxon>Paenibacillus</taxon>
    </lineage>
</organism>
<dbReference type="SUPFAM" id="SSF140500">
    <property type="entry name" value="BAS1536-like"/>
    <property type="match status" value="1"/>
</dbReference>